<dbReference type="Gene3D" id="3.30.420.10">
    <property type="entry name" value="Ribonuclease H-like superfamily/Ribonuclease H"/>
    <property type="match status" value="1"/>
</dbReference>
<dbReference type="FunFam" id="3.30.420.10:FF:000063">
    <property type="entry name" value="Retrovirus-related Pol polyprotein from transposon 297-like Protein"/>
    <property type="match status" value="1"/>
</dbReference>
<dbReference type="AlphaFoldDB" id="A0A2B4R537"/>
<dbReference type="GO" id="GO:0003676">
    <property type="term" value="F:nucleic acid binding"/>
    <property type="evidence" value="ECO:0007669"/>
    <property type="project" value="InterPro"/>
</dbReference>
<sequence>MYLADTLSRTYLSTTDRSPTEKEVERIHAVDFLAISGPQLAEIQQERAADPVLQSLTQVILKGWPRKKDDLPIEMHPYFDVRDELTAHYGVLFKGLRCLIPSSLRPKIRARLHGAHSGIESCLRRAGEVVYWPGMPAEIKDYISKHGIPSKLMSDNDPPFHSHDFQQFATNYDTEHLASSPHYPQRNGKVENTIKTAKSLLKKSKAARSHIYLALLEWKNTPSEGLQSSPAQRVFGRRTRTLIPTTSQLLKPKIVEEVLDKLFRRKHLQEKYYNIRAKELPPLNSGEAVPVKPTDKSDQWYKARVEKQVDVRSYDVRTEDGRLFRRNRRQLRSSKEPVGSSNSKNPVTPSIPDMTSRYEPVPRT</sequence>
<dbReference type="InterPro" id="IPR036397">
    <property type="entry name" value="RNaseH_sf"/>
</dbReference>
<dbReference type="EMBL" id="LSMT01001464">
    <property type="protein sequence ID" value="PFX12276.1"/>
    <property type="molecule type" value="Genomic_DNA"/>
</dbReference>
<evidence type="ECO:0000256" key="1">
    <source>
        <dbReference type="SAM" id="MobiDB-lite"/>
    </source>
</evidence>
<name>A0A2B4R537_STYPI</name>
<dbReference type="InterPro" id="IPR001584">
    <property type="entry name" value="Integrase_cat-core"/>
</dbReference>
<feature type="compositionally biased region" description="Polar residues" evidence="1">
    <location>
        <begin position="339"/>
        <end position="348"/>
    </location>
</feature>
<reference evidence="4" key="1">
    <citation type="journal article" date="2017" name="bioRxiv">
        <title>Comparative analysis of the genomes of Stylophora pistillata and Acropora digitifera provides evidence for extensive differences between species of corals.</title>
        <authorList>
            <person name="Voolstra C.R."/>
            <person name="Li Y."/>
            <person name="Liew Y.J."/>
            <person name="Baumgarten S."/>
            <person name="Zoccola D."/>
            <person name="Flot J.-F."/>
            <person name="Tambutte S."/>
            <person name="Allemand D."/>
            <person name="Aranda M."/>
        </authorList>
    </citation>
    <scope>NUCLEOTIDE SEQUENCE [LARGE SCALE GENOMIC DNA]</scope>
</reference>
<dbReference type="SUPFAM" id="SSF53098">
    <property type="entry name" value="Ribonuclease H-like"/>
    <property type="match status" value="1"/>
</dbReference>
<dbReference type="GO" id="GO:0015074">
    <property type="term" value="P:DNA integration"/>
    <property type="evidence" value="ECO:0007669"/>
    <property type="project" value="InterPro"/>
</dbReference>
<dbReference type="OrthoDB" id="10053647at2759"/>
<dbReference type="Proteomes" id="UP000225706">
    <property type="component" value="Unassembled WGS sequence"/>
</dbReference>
<comment type="caution">
    <text evidence="3">The sequence shown here is derived from an EMBL/GenBank/DDBJ whole genome shotgun (WGS) entry which is preliminary data.</text>
</comment>
<evidence type="ECO:0000313" key="3">
    <source>
        <dbReference type="EMBL" id="PFX12276.1"/>
    </source>
</evidence>
<dbReference type="STRING" id="50429.A0A2B4R537"/>
<gene>
    <name evidence="3" type="primary">K02A2.6</name>
    <name evidence="3" type="ORF">AWC38_SpisGene23792</name>
</gene>
<accession>A0A2B4R537</accession>
<dbReference type="InterPro" id="IPR041588">
    <property type="entry name" value="Integrase_H2C2"/>
</dbReference>
<dbReference type="PROSITE" id="PS50994">
    <property type="entry name" value="INTEGRASE"/>
    <property type="match status" value="1"/>
</dbReference>
<evidence type="ECO:0000313" key="4">
    <source>
        <dbReference type="Proteomes" id="UP000225706"/>
    </source>
</evidence>
<dbReference type="InterPro" id="IPR050951">
    <property type="entry name" value="Retrovirus_Pol_polyprotein"/>
</dbReference>
<dbReference type="FunFam" id="1.10.340.70:FF:000004">
    <property type="entry name" value="Retrovirus-related Pol polyprotein from transposon 297-like Protein"/>
    <property type="match status" value="1"/>
</dbReference>
<dbReference type="InterPro" id="IPR012337">
    <property type="entry name" value="RNaseH-like_sf"/>
</dbReference>
<evidence type="ECO:0000259" key="2">
    <source>
        <dbReference type="PROSITE" id="PS50994"/>
    </source>
</evidence>
<dbReference type="PANTHER" id="PTHR37984:SF8">
    <property type="entry name" value="CCHC-TYPE DOMAIN-CONTAINING PROTEIN"/>
    <property type="match status" value="1"/>
</dbReference>
<dbReference type="Pfam" id="PF17921">
    <property type="entry name" value="Integrase_H2C2"/>
    <property type="match status" value="1"/>
</dbReference>
<protein>
    <submittedName>
        <fullName evidence="3">Uncharacterized protein K02A2.6</fullName>
    </submittedName>
</protein>
<dbReference type="PANTHER" id="PTHR37984">
    <property type="entry name" value="PROTEIN CBG26694"/>
    <property type="match status" value="1"/>
</dbReference>
<feature type="domain" description="Integrase catalytic" evidence="2">
    <location>
        <begin position="139"/>
        <end position="252"/>
    </location>
</feature>
<feature type="region of interest" description="Disordered" evidence="1">
    <location>
        <begin position="325"/>
        <end position="364"/>
    </location>
</feature>
<organism evidence="3 4">
    <name type="scientific">Stylophora pistillata</name>
    <name type="common">Smooth cauliflower coral</name>
    <dbReference type="NCBI Taxonomy" id="50429"/>
    <lineage>
        <taxon>Eukaryota</taxon>
        <taxon>Metazoa</taxon>
        <taxon>Cnidaria</taxon>
        <taxon>Anthozoa</taxon>
        <taxon>Hexacorallia</taxon>
        <taxon>Scleractinia</taxon>
        <taxon>Astrocoeniina</taxon>
        <taxon>Pocilloporidae</taxon>
        <taxon>Stylophora</taxon>
    </lineage>
</organism>
<proteinExistence type="predicted"/>
<keyword evidence="4" id="KW-1185">Reference proteome</keyword>